<dbReference type="CDD" id="cd00463">
    <property type="entry name" value="Ribosomal_L31e"/>
    <property type="match status" value="1"/>
</dbReference>
<dbReference type="Gene3D" id="3.10.440.10">
    <property type="match status" value="1"/>
</dbReference>
<evidence type="ECO:0000256" key="3">
    <source>
        <dbReference type="ARBA" id="ARBA00023274"/>
    </source>
</evidence>
<gene>
    <name evidence="6" type="ORF">AAG570_013875</name>
</gene>
<protein>
    <recommendedName>
        <fullName evidence="4">Large ribosomal subunit protein eL31</fullName>
    </recommendedName>
    <alternativeName>
        <fullName evidence="5">60S ribosomal protein L31</fullName>
    </alternativeName>
</protein>
<dbReference type="PANTHER" id="PTHR10956:SF0">
    <property type="entry name" value="60S RIBOSOMAL PROTEIN L31"/>
    <property type="match status" value="1"/>
</dbReference>
<dbReference type="NCBIfam" id="NF002258">
    <property type="entry name" value="PRK01192.1-1"/>
    <property type="match status" value="1"/>
</dbReference>
<dbReference type="EMBL" id="JBFDAA010000009">
    <property type="protein sequence ID" value="KAL1129348.1"/>
    <property type="molecule type" value="Genomic_DNA"/>
</dbReference>
<dbReference type="InterPro" id="IPR000054">
    <property type="entry name" value="Ribosomal_eL31"/>
</dbReference>
<evidence type="ECO:0000256" key="1">
    <source>
        <dbReference type="ARBA" id="ARBA00010808"/>
    </source>
</evidence>
<dbReference type="PANTHER" id="PTHR10956">
    <property type="entry name" value="60S RIBOSOMAL PROTEIN L31"/>
    <property type="match status" value="1"/>
</dbReference>
<keyword evidence="3" id="KW-0687">Ribonucleoprotein</keyword>
<dbReference type="InterPro" id="IPR023621">
    <property type="entry name" value="Ribosomal_eL31_dom_sf"/>
</dbReference>
<comment type="caution">
    <text evidence="6">The sequence shown here is derived from an EMBL/GenBank/DDBJ whole genome shotgun (WGS) entry which is preliminary data.</text>
</comment>
<dbReference type="GO" id="GO:1990904">
    <property type="term" value="C:ribonucleoprotein complex"/>
    <property type="evidence" value="ECO:0007669"/>
    <property type="project" value="UniProtKB-KW"/>
</dbReference>
<dbReference type="AlphaFoldDB" id="A0ABD0YDF1"/>
<accession>A0ABD0YDF1</accession>
<organism evidence="6 7">
    <name type="scientific">Ranatra chinensis</name>
    <dbReference type="NCBI Taxonomy" id="642074"/>
    <lineage>
        <taxon>Eukaryota</taxon>
        <taxon>Metazoa</taxon>
        <taxon>Ecdysozoa</taxon>
        <taxon>Arthropoda</taxon>
        <taxon>Hexapoda</taxon>
        <taxon>Insecta</taxon>
        <taxon>Pterygota</taxon>
        <taxon>Neoptera</taxon>
        <taxon>Paraneoptera</taxon>
        <taxon>Hemiptera</taxon>
        <taxon>Heteroptera</taxon>
        <taxon>Panheteroptera</taxon>
        <taxon>Nepomorpha</taxon>
        <taxon>Nepidae</taxon>
        <taxon>Ranatrinae</taxon>
        <taxon>Ranatra</taxon>
    </lineage>
</organism>
<reference evidence="6 7" key="1">
    <citation type="submission" date="2024-07" db="EMBL/GenBank/DDBJ databases">
        <title>Chromosome-level genome assembly of the water stick insect Ranatra chinensis (Heteroptera: Nepidae).</title>
        <authorList>
            <person name="Liu X."/>
        </authorList>
    </citation>
    <scope>NUCLEOTIDE SEQUENCE [LARGE SCALE GENOMIC DNA]</scope>
    <source>
        <strain evidence="6">Cailab_2021Rc</strain>
        <tissue evidence="6">Muscle</tissue>
    </source>
</reference>
<name>A0ABD0YDF1_9HEMI</name>
<proteinExistence type="inferred from homology"/>
<dbReference type="GO" id="GO:0005840">
    <property type="term" value="C:ribosome"/>
    <property type="evidence" value="ECO:0007669"/>
    <property type="project" value="UniProtKB-KW"/>
</dbReference>
<evidence type="ECO:0000256" key="5">
    <source>
        <dbReference type="ARBA" id="ARBA00035337"/>
    </source>
</evidence>
<evidence type="ECO:0000256" key="2">
    <source>
        <dbReference type="ARBA" id="ARBA00022980"/>
    </source>
</evidence>
<dbReference type="SMART" id="SM01380">
    <property type="entry name" value="Ribosomal_L31e"/>
    <property type="match status" value="1"/>
</dbReference>
<keyword evidence="2" id="KW-0689">Ribosomal protein</keyword>
<evidence type="ECO:0000256" key="4">
    <source>
        <dbReference type="ARBA" id="ARBA00035230"/>
    </source>
</evidence>
<dbReference type="Proteomes" id="UP001558652">
    <property type="component" value="Unassembled WGS sequence"/>
</dbReference>
<dbReference type="PROSITE" id="PS01144">
    <property type="entry name" value="RIBOSOMAL_L31E"/>
    <property type="match status" value="1"/>
</dbReference>
<dbReference type="SUPFAM" id="SSF54575">
    <property type="entry name" value="Ribosomal protein L31e"/>
    <property type="match status" value="1"/>
</dbReference>
<keyword evidence="7" id="KW-1185">Reference proteome</keyword>
<evidence type="ECO:0000313" key="6">
    <source>
        <dbReference type="EMBL" id="KAL1129348.1"/>
    </source>
</evidence>
<evidence type="ECO:0000313" key="7">
    <source>
        <dbReference type="Proteomes" id="UP001558652"/>
    </source>
</evidence>
<dbReference type="FunFam" id="3.10.440.10:FF:000001">
    <property type="entry name" value="60S ribosomal protein L31"/>
    <property type="match status" value="1"/>
</dbReference>
<dbReference type="InterPro" id="IPR020052">
    <property type="entry name" value="Ribosomal_eL31_CS"/>
</dbReference>
<sequence length="124" mass="14537">MAKNKGEKKGKSAINEVVTREYTINLHKRLHGIGFKKRAPRAIKEIRRFAVKHMGTPDVRLDTHLNKQVWHKGIRNVPFRIRVRLARRRNDDEDSPHKLYTLVTYVPVATFKNLQTKNVDSNQE</sequence>
<comment type="similarity">
    <text evidence="1">Belongs to the eukaryotic ribosomal protein eL31 family.</text>
</comment>
<dbReference type="Pfam" id="PF01198">
    <property type="entry name" value="Ribosomal_L31e"/>
    <property type="match status" value="1"/>
</dbReference>